<keyword evidence="1 8" id="KW-0808">Transferase</keyword>
<dbReference type="FunFam" id="3.40.50.300:FF:002997">
    <property type="entry name" value="Sulfotransferase"/>
    <property type="match status" value="1"/>
</dbReference>
<evidence type="ECO:0000256" key="6">
    <source>
        <dbReference type="SAM" id="MobiDB-lite"/>
    </source>
</evidence>
<evidence type="ECO:0000256" key="2">
    <source>
        <dbReference type="ARBA" id="ARBA00023180"/>
    </source>
</evidence>
<dbReference type="Pfam" id="PF00685">
    <property type="entry name" value="Sulfotransfer_1"/>
    <property type="match status" value="1"/>
</dbReference>
<dbReference type="InterPro" id="IPR000863">
    <property type="entry name" value="Sulfotransferase_dom"/>
</dbReference>
<evidence type="ECO:0000256" key="4">
    <source>
        <dbReference type="PIRSR" id="PIRSR637359-2"/>
    </source>
</evidence>
<evidence type="ECO:0000259" key="7">
    <source>
        <dbReference type="Pfam" id="PF00685"/>
    </source>
</evidence>
<feature type="binding site" evidence="4">
    <location>
        <position position="188"/>
    </location>
    <ligand>
        <name>3'-phosphoadenylyl sulfate</name>
        <dbReference type="ChEBI" id="CHEBI:58339"/>
    </ligand>
</feature>
<feature type="domain" description="Sulfotransferase" evidence="7">
    <location>
        <begin position="88"/>
        <end position="343"/>
    </location>
</feature>
<name>A0A6G1SGA6_9ACAR</name>
<feature type="binding site" evidence="4">
    <location>
        <begin position="97"/>
        <end position="101"/>
    </location>
    <ligand>
        <name>3'-phosphoadenylyl sulfate</name>
        <dbReference type="ChEBI" id="CHEBI:58339"/>
    </ligand>
</feature>
<dbReference type="GO" id="GO:0008467">
    <property type="term" value="F:[heparan sulfate]-glucosamine 3-sulfotransferase activity"/>
    <property type="evidence" value="ECO:0007669"/>
    <property type="project" value="TreeGrafter"/>
</dbReference>
<feature type="disulfide bond" evidence="5">
    <location>
        <begin position="332"/>
        <end position="363"/>
    </location>
</feature>
<dbReference type="PANTHER" id="PTHR10605">
    <property type="entry name" value="HEPARAN SULFATE SULFOTRANSFERASE"/>
    <property type="match status" value="1"/>
</dbReference>
<feature type="active site" description="For sulfotransferase activity" evidence="3">
    <location>
        <position position="97"/>
    </location>
</feature>
<keyword evidence="2" id="KW-0325">Glycoprotein</keyword>
<feature type="binding site" evidence="4">
    <location>
        <position position="180"/>
    </location>
    <ligand>
        <name>3'-phosphoadenylyl sulfate</name>
        <dbReference type="ChEBI" id="CHEBI:58339"/>
    </ligand>
</feature>
<sequence>MRNRRMLELRKPKELYLLGTALALSTLLLLVTIQTHMMNSMLTTTSPLDESNDERSHESDGGKLGVISSNETLPVETGQSSIRKRHLPQAIIIGTRKSGTRALAKFLEINPSIRSAHNEVHFFDRMKNYKLGLEWYRNQMPLTSENQLTIEKSPAYFVTNNVPERIKAMNASIKLIVIMRDPVTRLISDFSQLIANRLKDYYSNDYEREDWELVGVDMESSSEASPITITSGNTTNTAAAIEAAQRELEEHVLRVDGGIDEQRRIVRTGMYSMHLERWMSVFPRGQFHFVDGERLVREPHAELQKLELFLGFKEPMIRREHFIFSPKKGFYCLADRSLTRDKRQTYTTTRMIDNDELVVKPICLGKSKGRRHVSISKELSDKLKSFYAPYNEYLLSLTGLNFT</sequence>
<dbReference type="SUPFAM" id="SSF52540">
    <property type="entry name" value="P-loop containing nucleoside triphosphate hydrolases"/>
    <property type="match status" value="1"/>
</dbReference>
<evidence type="ECO:0000256" key="1">
    <source>
        <dbReference type="ARBA" id="ARBA00022679"/>
    </source>
</evidence>
<evidence type="ECO:0000256" key="5">
    <source>
        <dbReference type="PIRSR" id="PIRSR637359-3"/>
    </source>
</evidence>
<dbReference type="AlphaFoldDB" id="A0A6G1SGA6"/>
<reference evidence="8" key="1">
    <citation type="submission" date="2018-10" db="EMBL/GenBank/DDBJ databases">
        <title>Transcriptome assembly of Aceria tosichella (Wheat curl mite) Type 2.</title>
        <authorList>
            <person name="Scully E.D."/>
            <person name="Geib S.M."/>
            <person name="Palmer N.A."/>
            <person name="Gupta A.K."/>
            <person name="Sarath G."/>
            <person name="Tatineni S."/>
        </authorList>
    </citation>
    <scope>NUCLEOTIDE SEQUENCE</scope>
    <source>
        <strain evidence="8">LincolnNE</strain>
    </source>
</reference>
<feature type="binding site" evidence="4">
    <location>
        <begin position="368"/>
        <end position="372"/>
    </location>
    <ligand>
        <name>3'-phosphoadenylyl sulfate</name>
        <dbReference type="ChEBI" id="CHEBI:58339"/>
    </ligand>
</feature>
<dbReference type="InterPro" id="IPR027417">
    <property type="entry name" value="P-loop_NTPase"/>
</dbReference>
<keyword evidence="5" id="KW-1015">Disulfide bond</keyword>
<accession>A0A6G1SGA6</accession>
<proteinExistence type="predicted"/>
<dbReference type="PANTHER" id="PTHR10605:SF72">
    <property type="entry name" value="HEPARAN SULFATE 3-O SULFOTRANSFERASE-B, ISOFORM A"/>
    <property type="match status" value="1"/>
</dbReference>
<feature type="region of interest" description="Disordered" evidence="6">
    <location>
        <begin position="44"/>
        <end position="70"/>
    </location>
</feature>
<evidence type="ECO:0000313" key="8">
    <source>
        <dbReference type="EMBL" id="MDE49251.1"/>
    </source>
</evidence>
<dbReference type="InterPro" id="IPR037359">
    <property type="entry name" value="NST/OST"/>
</dbReference>
<organism evidence="8">
    <name type="scientific">Aceria tosichella</name>
    <name type="common">wheat curl mite</name>
    <dbReference type="NCBI Taxonomy" id="561515"/>
    <lineage>
        <taxon>Eukaryota</taxon>
        <taxon>Metazoa</taxon>
        <taxon>Ecdysozoa</taxon>
        <taxon>Arthropoda</taxon>
        <taxon>Chelicerata</taxon>
        <taxon>Arachnida</taxon>
        <taxon>Acari</taxon>
        <taxon>Acariformes</taxon>
        <taxon>Trombidiformes</taxon>
        <taxon>Prostigmata</taxon>
        <taxon>Eupodina</taxon>
        <taxon>Eriophyoidea</taxon>
        <taxon>Eriophyidae</taxon>
        <taxon>Eriophyinae</taxon>
        <taxon>Aceriini</taxon>
        <taxon>Aceria</taxon>
    </lineage>
</organism>
<dbReference type="EMBL" id="GGYP01004480">
    <property type="protein sequence ID" value="MDE49251.1"/>
    <property type="molecule type" value="Transcribed_RNA"/>
</dbReference>
<protein>
    <submittedName>
        <fullName evidence="8">Heparan sulfate glucosamine 3-O-sulfotransferase 3A1</fullName>
    </submittedName>
</protein>
<evidence type="ECO:0000256" key="3">
    <source>
        <dbReference type="PIRSR" id="PIRSR637359-1"/>
    </source>
</evidence>
<feature type="binding site" evidence="4">
    <location>
        <position position="331"/>
    </location>
    <ligand>
        <name>3'-phosphoadenylyl sulfate</name>
        <dbReference type="ChEBI" id="CHEBI:58339"/>
    </ligand>
</feature>
<dbReference type="Gene3D" id="3.40.50.300">
    <property type="entry name" value="P-loop containing nucleotide triphosphate hydrolases"/>
    <property type="match status" value="1"/>
</dbReference>
<gene>
    <name evidence="8" type="primary">Hs3st3a1_1</name>
    <name evidence="8" type="ORF">g.6615</name>
</gene>